<feature type="region of interest" description="Disordered" evidence="1">
    <location>
        <begin position="25"/>
        <end position="161"/>
    </location>
</feature>
<keyword evidence="3" id="KW-1185">Reference proteome</keyword>
<feature type="compositionally biased region" description="Low complexity" evidence="1">
    <location>
        <begin position="115"/>
        <end position="144"/>
    </location>
</feature>
<accession>A0ABQ2T1S5</accession>
<proteinExistence type="predicted"/>
<comment type="caution">
    <text evidence="2">The sequence shown here is derived from an EMBL/GenBank/DDBJ whole genome shotgun (WGS) entry which is preliminary data.</text>
</comment>
<evidence type="ECO:0000313" key="2">
    <source>
        <dbReference type="EMBL" id="GGS47854.1"/>
    </source>
</evidence>
<dbReference type="EMBL" id="BMTX01000007">
    <property type="protein sequence ID" value="GGS47854.1"/>
    <property type="molecule type" value="Genomic_DNA"/>
</dbReference>
<reference evidence="3" key="1">
    <citation type="journal article" date="2019" name="Int. J. Syst. Evol. Microbiol.">
        <title>The Global Catalogue of Microorganisms (GCM) 10K type strain sequencing project: providing services to taxonomists for standard genome sequencing and annotation.</title>
        <authorList>
            <consortium name="The Broad Institute Genomics Platform"/>
            <consortium name="The Broad Institute Genome Sequencing Center for Infectious Disease"/>
            <person name="Wu L."/>
            <person name="Ma J."/>
        </authorList>
    </citation>
    <scope>NUCLEOTIDE SEQUENCE [LARGE SCALE GENOMIC DNA]</scope>
    <source>
        <strain evidence="3">JCM 4416</strain>
    </source>
</reference>
<evidence type="ECO:0000313" key="3">
    <source>
        <dbReference type="Proteomes" id="UP000597853"/>
    </source>
</evidence>
<feature type="compositionally biased region" description="Low complexity" evidence="1">
    <location>
        <begin position="79"/>
        <end position="97"/>
    </location>
</feature>
<organism evidence="2 3">
    <name type="scientific">Streptomyces pseudogriseolus</name>
    <name type="common">Streptomyces gancidicus</name>
    <name type="synonym">Streptomyces rubiginosus</name>
    <dbReference type="NCBI Taxonomy" id="36817"/>
    <lineage>
        <taxon>Bacteria</taxon>
        <taxon>Bacillati</taxon>
        <taxon>Actinomycetota</taxon>
        <taxon>Actinomycetes</taxon>
        <taxon>Kitasatosporales</taxon>
        <taxon>Streptomycetaceae</taxon>
        <taxon>Streptomyces</taxon>
        <taxon>Streptomyces pseudogriseolus group</taxon>
    </lineage>
</organism>
<evidence type="ECO:0000256" key="1">
    <source>
        <dbReference type="SAM" id="MobiDB-lite"/>
    </source>
</evidence>
<sequence length="161" mass="16567">MTSPLLPGDRPTPRSLLPAPVLTAPSYAAAPSGGDIDVDPVPAHASAGAEADADVPPIVLPRRRRGRTLAEAERRSGFAARSPGTRPAPTTSAAPTAEETRARTARFSSFRQAVRTPTPDDTADPDAGATPARATPPRATTPDPSTTPRPTPMTSEGDTTS</sequence>
<protein>
    <submittedName>
        <fullName evidence="2">Uncharacterized protein</fullName>
    </submittedName>
</protein>
<dbReference type="Proteomes" id="UP000597853">
    <property type="component" value="Unassembled WGS sequence"/>
</dbReference>
<gene>
    <name evidence="2" type="ORF">GCM10010285_29070</name>
</gene>
<name>A0ABQ2T1S5_STREZ</name>